<dbReference type="GO" id="GO:0005524">
    <property type="term" value="F:ATP binding"/>
    <property type="evidence" value="ECO:0007669"/>
    <property type="project" value="UniProtKB-KW"/>
</dbReference>
<keyword evidence="14" id="KW-0999">Mitochondrion inner membrane</keyword>
<dbReference type="GO" id="GO:0005743">
    <property type="term" value="C:mitochondrial inner membrane"/>
    <property type="evidence" value="ECO:0007669"/>
    <property type="project" value="UniProtKB-SubCell"/>
</dbReference>
<dbReference type="PROSITE" id="PS01012">
    <property type="entry name" value="FOLYLPOLYGLU_SYNT_2"/>
    <property type="match status" value="1"/>
</dbReference>
<proteinExistence type="inferred from homology"/>
<evidence type="ECO:0000256" key="4">
    <source>
        <dbReference type="ARBA" id="ARBA00004496"/>
    </source>
</evidence>
<dbReference type="Pfam" id="PF04828">
    <property type="entry name" value="GFA"/>
    <property type="match status" value="1"/>
</dbReference>
<dbReference type="Gene3D" id="2.170.150.70">
    <property type="match status" value="1"/>
</dbReference>
<keyword evidence="9" id="KW-0963">Cytoplasm</keyword>
<comment type="similarity">
    <text evidence="6">Belongs to the Gfa family.</text>
</comment>
<evidence type="ECO:0000256" key="5">
    <source>
        <dbReference type="ARBA" id="ARBA00005150"/>
    </source>
</evidence>
<keyword evidence="12" id="KW-0479">Metal-binding</keyword>
<comment type="catalytic activity">
    <reaction evidence="22">
        <text>(6S)-5,6,7,8-tetrahydrofolyl-(gamma-L-Glu)(n) + L-glutamate + ATP = (6S)-5,6,7,8-tetrahydrofolyl-(gamma-L-Glu)(n+1) + ADP + phosphate + H(+)</text>
        <dbReference type="Rhea" id="RHEA:10580"/>
        <dbReference type="Rhea" id="RHEA-COMP:14738"/>
        <dbReference type="Rhea" id="RHEA-COMP:14740"/>
        <dbReference type="ChEBI" id="CHEBI:15378"/>
        <dbReference type="ChEBI" id="CHEBI:29985"/>
        <dbReference type="ChEBI" id="CHEBI:30616"/>
        <dbReference type="ChEBI" id="CHEBI:43474"/>
        <dbReference type="ChEBI" id="CHEBI:141005"/>
        <dbReference type="ChEBI" id="CHEBI:456216"/>
        <dbReference type="EC" id="6.3.2.17"/>
    </reaction>
</comment>
<keyword evidence="11" id="KW-0436">Ligase</keyword>
<dbReference type="InterPro" id="IPR018109">
    <property type="entry name" value="Folylpolyglutamate_synth_CS"/>
</dbReference>
<dbReference type="GO" id="GO:0006730">
    <property type="term" value="P:one-carbon metabolic process"/>
    <property type="evidence" value="ECO:0007669"/>
    <property type="project" value="UniProtKB-KW"/>
</dbReference>
<dbReference type="InterPro" id="IPR011057">
    <property type="entry name" value="Mss4-like_sf"/>
</dbReference>
<evidence type="ECO:0000256" key="13">
    <source>
        <dbReference type="ARBA" id="ARBA00022741"/>
    </source>
</evidence>
<dbReference type="AlphaFoldDB" id="A0AA35LVA3"/>
<evidence type="ECO:0000256" key="1">
    <source>
        <dbReference type="ARBA" id="ARBA00001944"/>
    </source>
</evidence>
<dbReference type="Gene3D" id="3.90.190.20">
    <property type="entry name" value="Mur ligase, C-terminal domain"/>
    <property type="match status" value="1"/>
</dbReference>
<keyword evidence="17" id="KW-0460">Magnesium</keyword>
<dbReference type="PROSITE" id="PS51891">
    <property type="entry name" value="CENP_V_GFA"/>
    <property type="match status" value="1"/>
</dbReference>
<feature type="domain" description="CENP-V/GFA" evidence="23">
    <location>
        <begin position="10"/>
        <end position="133"/>
    </location>
</feature>
<protein>
    <recommendedName>
        <fullName evidence="8">tetrahydrofolate synthase</fullName>
        <ecNumber evidence="8">6.3.2.17</ecNumber>
    </recommendedName>
    <alternativeName>
        <fullName evidence="21">Folylpoly-gamma-glutamate synthetase</fullName>
    </alternativeName>
    <alternativeName>
        <fullName evidence="20">Tetrahydrofolylpolyglutamate synthase</fullName>
    </alternativeName>
</protein>
<evidence type="ECO:0000256" key="7">
    <source>
        <dbReference type="ARBA" id="ARBA00008276"/>
    </source>
</evidence>
<evidence type="ECO:0000313" key="24">
    <source>
        <dbReference type="EMBL" id="CAI6081223.1"/>
    </source>
</evidence>
<keyword evidence="18" id="KW-0496">Mitochondrion</keyword>
<evidence type="ECO:0000256" key="19">
    <source>
        <dbReference type="ARBA" id="ARBA00023136"/>
    </source>
</evidence>
<evidence type="ECO:0000313" key="25">
    <source>
        <dbReference type="Proteomes" id="UP001160390"/>
    </source>
</evidence>
<sequence length="880" mass="97943">MASEDKTKLLEAKCFCGSVHFTVEVPIVALPLPVHLCHCTVCRYRSGAPCVFHTKLPKEAPMKFISPSVEANMTVYTFGERVSAWNFCSTCGCHITSVDRDDGHWTVSTSIFKDHGPENFQIKRHIYSGSTFDHGLPDIITQVDGLQLEDWNPPHDDPSSETLVPKLEHDANGQERLRAECHCGGVSFTIGRPTKDVLEDAQLKEFVSPLDQTKWMALYDVCDDCRLLNGTHLVGWTFIPLSACNPPIARDLKIGTAKMYQSSPNVLRSFCGTCGATVFFSCDERCPAGGESVVDLATGILRATEGSMAEKWLTWRSNPAWLPSGKQYHRAFSEALEHGMKKWTLDYYNQEIRHCNRHLPFDGNTTKTNVCAWRRVCIYRFSSPIHSMYGFNAIDSLNSLQTSHAAFKARIKAGIKPDASSIADMKTYIRRLGYKTSDLDRLNIIHVAGTKGKGTTCAFVDSILSRYRTTHGVPRKTGLFISPHLVSVRERIRINSAPIPEALFAKYFFDVWDRLGSAAEQDGVEEANQENSSSLDIRPTYARFLTLMSWHVFLQEAVDVAVYETGIGGEFDATNVVERPVATGISSLGIDHIFALGDTIDKIAWHKAGIMKTNSPAFTIEQVPAAQKILQERADEKGVNLQALKIDPRLRDVRIHPDAEFQKKNATLATALAETALTRLGVLTPHQDVLPDEFRKALEGTVFRGRCEIKAEDHVIWHLDGAHTADSLTLASKWFANETSGQTGPRVLVFNQLGRVEAIDFLNLISAANKRENGPPFSHVIFCTNITHAQTGYKRDFVNNQYDTREIESLAVQRRFAERWSSLDPEASVVVLPTIEQALTHVRELGVNMLNKDEKIQAFVTGSLHLVGGALGILENVDAL</sequence>
<gene>
    <name evidence="24" type="ORF">CCHLO57077_00003983</name>
</gene>
<dbReference type="InterPro" id="IPR036565">
    <property type="entry name" value="Mur-like_cat_sf"/>
</dbReference>
<keyword evidence="16" id="KW-0067">ATP-binding</keyword>
<dbReference type="EC" id="6.3.2.17" evidence="8"/>
<dbReference type="SUPFAM" id="SSF53623">
    <property type="entry name" value="MurD-like peptide ligases, catalytic domain"/>
    <property type="match status" value="1"/>
</dbReference>
<dbReference type="EMBL" id="CABFNP030000705">
    <property type="protein sequence ID" value="CAI6081223.1"/>
    <property type="molecule type" value="Genomic_DNA"/>
</dbReference>
<keyword evidence="25" id="KW-1185">Reference proteome</keyword>
<comment type="subcellular location">
    <subcellularLocation>
        <location evidence="4">Cytoplasm</location>
    </subcellularLocation>
    <subcellularLocation>
        <location evidence="2">Mitochondrion inner membrane</location>
    </subcellularLocation>
    <subcellularLocation>
        <location evidence="3">Mitochondrion matrix</location>
    </subcellularLocation>
</comment>
<evidence type="ECO:0000256" key="20">
    <source>
        <dbReference type="ARBA" id="ARBA00030592"/>
    </source>
</evidence>
<dbReference type="PROSITE" id="PS01011">
    <property type="entry name" value="FOLYLPOLYGLU_SYNT_1"/>
    <property type="match status" value="1"/>
</dbReference>
<evidence type="ECO:0000256" key="16">
    <source>
        <dbReference type="ARBA" id="ARBA00022840"/>
    </source>
</evidence>
<evidence type="ECO:0000256" key="3">
    <source>
        <dbReference type="ARBA" id="ARBA00004305"/>
    </source>
</evidence>
<evidence type="ECO:0000256" key="10">
    <source>
        <dbReference type="ARBA" id="ARBA00022563"/>
    </source>
</evidence>
<dbReference type="PANTHER" id="PTHR11136:SF5">
    <property type="entry name" value="FOLYLPOLYGLUTAMATE SYNTHASE, MITOCHONDRIAL"/>
    <property type="match status" value="1"/>
</dbReference>
<evidence type="ECO:0000256" key="8">
    <source>
        <dbReference type="ARBA" id="ARBA00013025"/>
    </source>
</evidence>
<dbReference type="GO" id="GO:0005829">
    <property type="term" value="C:cytosol"/>
    <property type="evidence" value="ECO:0007669"/>
    <property type="project" value="TreeGrafter"/>
</dbReference>
<evidence type="ECO:0000256" key="11">
    <source>
        <dbReference type="ARBA" id="ARBA00022598"/>
    </source>
</evidence>
<evidence type="ECO:0000256" key="15">
    <source>
        <dbReference type="ARBA" id="ARBA00022833"/>
    </source>
</evidence>
<dbReference type="InterPro" id="IPR001645">
    <property type="entry name" value="Folylpolyglutamate_synth"/>
</dbReference>
<dbReference type="SUPFAM" id="SSF53244">
    <property type="entry name" value="MurD-like peptide ligases, peptide-binding domain"/>
    <property type="match status" value="1"/>
</dbReference>
<dbReference type="InterPro" id="IPR036615">
    <property type="entry name" value="Mur_ligase_C_dom_sf"/>
</dbReference>
<comment type="cofactor">
    <cofactor evidence="1">
        <name>a monovalent cation</name>
        <dbReference type="ChEBI" id="CHEBI:60242"/>
    </cofactor>
</comment>
<accession>A0AA35LVA3</accession>
<dbReference type="GO" id="GO:0004326">
    <property type="term" value="F:tetrahydrofolylpolyglutamate synthase activity"/>
    <property type="evidence" value="ECO:0007669"/>
    <property type="project" value="UniProtKB-EC"/>
</dbReference>
<evidence type="ECO:0000256" key="9">
    <source>
        <dbReference type="ARBA" id="ARBA00022490"/>
    </source>
</evidence>
<evidence type="ECO:0000256" key="6">
    <source>
        <dbReference type="ARBA" id="ARBA00005495"/>
    </source>
</evidence>
<reference evidence="24" key="1">
    <citation type="submission" date="2023-01" db="EMBL/GenBank/DDBJ databases">
        <authorList>
            <person name="Piombo E."/>
        </authorList>
    </citation>
    <scope>NUCLEOTIDE SEQUENCE</scope>
</reference>
<comment type="similarity">
    <text evidence="7">Belongs to the folylpolyglutamate synthase family.</text>
</comment>
<evidence type="ECO:0000256" key="21">
    <source>
        <dbReference type="ARBA" id="ARBA00030876"/>
    </source>
</evidence>
<dbReference type="Gene3D" id="3.90.1590.10">
    <property type="entry name" value="glutathione-dependent formaldehyde- activating enzyme (gfa)"/>
    <property type="match status" value="1"/>
</dbReference>
<comment type="pathway">
    <text evidence="5">Cofactor biosynthesis; tetrahydrofolylpolyglutamate biosynthesis.</text>
</comment>
<dbReference type="InterPro" id="IPR006913">
    <property type="entry name" value="CENP-V/GFA"/>
</dbReference>
<dbReference type="Gene3D" id="3.40.1190.10">
    <property type="entry name" value="Mur-like, catalytic domain"/>
    <property type="match status" value="1"/>
</dbReference>
<dbReference type="GO" id="GO:0046872">
    <property type="term" value="F:metal ion binding"/>
    <property type="evidence" value="ECO:0007669"/>
    <property type="project" value="UniProtKB-KW"/>
</dbReference>
<keyword evidence="15" id="KW-0862">Zinc</keyword>
<dbReference type="FunFam" id="3.40.1190.10:FF:000009">
    <property type="entry name" value="Folylpolyglutamate synthase"/>
    <property type="match status" value="1"/>
</dbReference>
<name>A0AA35LVA3_9HYPO</name>
<keyword evidence="13" id="KW-0547">Nucleotide-binding</keyword>
<evidence type="ECO:0000259" key="23">
    <source>
        <dbReference type="PROSITE" id="PS51891"/>
    </source>
</evidence>
<comment type="caution">
    <text evidence="24">The sequence shown here is derived from an EMBL/GenBank/DDBJ whole genome shotgun (WGS) entry which is preliminary data.</text>
</comment>
<dbReference type="SUPFAM" id="SSF51316">
    <property type="entry name" value="Mss4-like"/>
    <property type="match status" value="2"/>
</dbReference>
<dbReference type="Proteomes" id="UP001160390">
    <property type="component" value="Unassembled WGS sequence"/>
</dbReference>
<evidence type="ECO:0000256" key="2">
    <source>
        <dbReference type="ARBA" id="ARBA00004273"/>
    </source>
</evidence>
<dbReference type="NCBIfam" id="TIGR01499">
    <property type="entry name" value="folC"/>
    <property type="match status" value="1"/>
</dbReference>
<keyword evidence="10" id="KW-0554">One-carbon metabolism</keyword>
<dbReference type="GO" id="GO:0016846">
    <property type="term" value="F:carbon-sulfur lyase activity"/>
    <property type="evidence" value="ECO:0007669"/>
    <property type="project" value="InterPro"/>
</dbReference>
<evidence type="ECO:0000256" key="14">
    <source>
        <dbReference type="ARBA" id="ARBA00022792"/>
    </source>
</evidence>
<keyword evidence="19" id="KW-0472">Membrane</keyword>
<evidence type="ECO:0000256" key="22">
    <source>
        <dbReference type="ARBA" id="ARBA00047493"/>
    </source>
</evidence>
<evidence type="ECO:0000256" key="18">
    <source>
        <dbReference type="ARBA" id="ARBA00023128"/>
    </source>
</evidence>
<dbReference type="GO" id="GO:0005759">
    <property type="term" value="C:mitochondrial matrix"/>
    <property type="evidence" value="ECO:0007669"/>
    <property type="project" value="UniProtKB-SubCell"/>
</dbReference>
<evidence type="ECO:0000256" key="17">
    <source>
        <dbReference type="ARBA" id="ARBA00022842"/>
    </source>
</evidence>
<dbReference type="PANTHER" id="PTHR11136">
    <property type="entry name" value="FOLYLPOLYGLUTAMATE SYNTHASE-RELATED"/>
    <property type="match status" value="1"/>
</dbReference>
<evidence type="ECO:0000256" key="12">
    <source>
        <dbReference type="ARBA" id="ARBA00022723"/>
    </source>
</evidence>
<organism evidence="24 25">
    <name type="scientific">Clonostachys chloroleuca</name>
    <dbReference type="NCBI Taxonomy" id="1926264"/>
    <lineage>
        <taxon>Eukaryota</taxon>
        <taxon>Fungi</taxon>
        <taxon>Dikarya</taxon>
        <taxon>Ascomycota</taxon>
        <taxon>Pezizomycotina</taxon>
        <taxon>Sordariomycetes</taxon>
        <taxon>Hypocreomycetidae</taxon>
        <taxon>Hypocreales</taxon>
        <taxon>Bionectriaceae</taxon>
        <taxon>Clonostachys</taxon>
    </lineage>
</organism>